<gene>
    <name evidence="11" type="ORF">KIW84_024844</name>
</gene>
<dbReference type="InterPro" id="IPR004131">
    <property type="entry name" value="PPase-energised_H-pump"/>
</dbReference>
<proteinExistence type="predicted"/>
<keyword evidence="9 10" id="KW-0472">Membrane</keyword>
<name>A0A9D4YGK6_PEA</name>
<evidence type="ECO:0000256" key="8">
    <source>
        <dbReference type="ARBA" id="ARBA00023065"/>
    </source>
</evidence>
<dbReference type="GO" id="GO:0016020">
    <property type="term" value="C:membrane"/>
    <property type="evidence" value="ECO:0007669"/>
    <property type="project" value="InterPro"/>
</dbReference>
<evidence type="ECO:0000313" key="12">
    <source>
        <dbReference type="Proteomes" id="UP001058974"/>
    </source>
</evidence>
<keyword evidence="8" id="KW-0406">Ion transport</keyword>
<dbReference type="GO" id="GO:0012505">
    <property type="term" value="C:endomembrane system"/>
    <property type="evidence" value="ECO:0007669"/>
    <property type="project" value="UniProtKB-SubCell"/>
</dbReference>
<evidence type="ECO:0000256" key="2">
    <source>
        <dbReference type="ARBA" id="ARBA00013242"/>
    </source>
</evidence>
<protein>
    <recommendedName>
        <fullName evidence="2">H(+)-exporting diphosphatase</fullName>
        <ecNumber evidence="2">7.1.3.1</ecNumber>
    </recommendedName>
</protein>
<dbReference type="Pfam" id="PF03030">
    <property type="entry name" value="H_PPase"/>
    <property type="match status" value="1"/>
</dbReference>
<accession>A0A9D4YGK6</accession>
<evidence type="ECO:0000256" key="1">
    <source>
        <dbReference type="ARBA" id="ARBA00004127"/>
    </source>
</evidence>
<evidence type="ECO:0000256" key="4">
    <source>
        <dbReference type="ARBA" id="ARBA00022692"/>
    </source>
</evidence>
<reference evidence="11 12" key="1">
    <citation type="journal article" date="2022" name="Nat. Genet.">
        <title>Improved pea reference genome and pan-genome highlight genomic features and evolutionary characteristics.</title>
        <authorList>
            <person name="Yang T."/>
            <person name="Liu R."/>
            <person name="Luo Y."/>
            <person name="Hu S."/>
            <person name="Wang D."/>
            <person name="Wang C."/>
            <person name="Pandey M.K."/>
            <person name="Ge S."/>
            <person name="Xu Q."/>
            <person name="Li N."/>
            <person name="Li G."/>
            <person name="Huang Y."/>
            <person name="Saxena R.K."/>
            <person name="Ji Y."/>
            <person name="Li M."/>
            <person name="Yan X."/>
            <person name="He Y."/>
            <person name="Liu Y."/>
            <person name="Wang X."/>
            <person name="Xiang C."/>
            <person name="Varshney R.K."/>
            <person name="Ding H."/>
            <person name="Gao S."/>
            <person name="Zong X."/>
        </authorList>
    </citation>
    <scope>NUCLEOTIDE SEQUENCE [LARGE SCALE GENOMIC DNA]</scope>
    <source>
        <strain evidence="11 12">cv. Zhongwan 6</strain>
    </source>
</reference>
<dbReference type="EC" id="7.1.3.1" evidence="2"/>
<evidence type="ECO:0000313" key="11">
    <source>
        <dbReference type="EMBL" id="KAI5439211.1"/>
    </source>
</evidence>
<sequence length="165" mass="17167">MYSVVVAALGMLSTIEPKLAIDAYSPISDNAEGIFAMAGMSHKILERTDALDAAGNTSVSSGKGFAIGSATLVSLALFGAFFSAMTMKSVGSATLKMVEEVRGKFNVIPGLMEKNAKPDYVICVTICTDASIKEMIPPNSLVTLNPLIVGICFNVAGNITAISPK</sequence>
<dbReference type="PANTHER" id="PTHR31998">
    <property type="entry name" value="K(+)-INSENSITIVE PYROPHOSPHATE-ENERGIZED PROTON PUMP"/>
    <property type="match status" value="1"/>
</dbReference>
<dbReference type="GO" id="GO:0009678">
    <property type="term" value="F:diphosphate hydrolysis-driven proton transmembrane transporter activity"/>
    <property type="evidence" value="ECO:0007669"/>
    <property type="project" value="UniProtKB-EC"/>
</dbReference>
<keyword evidence="5" id="KW-0460">Magnesium</keyword>
<evidence type="ECO:0000256" key="10">
    <source>
        <dbReference type="SAM" id="Phobius"/>
    </source>
</evidence>
<dbReference type="GO" id="GO:0004427">
    <property type="term" value="F:inorganic diphosphate phosphatase activity"/>
    <property type="evidence" value="ECO:0007669"/>
    <property type="project" value="InterPro"/>
</dbReference>
<evidence type="ECO:0000256" key="7">
    <source>
        <dbReference type="ARBA" id="ARBA00022989"/>
    </source>
</evidence>
<organism evidence="11 12">
    <name type="scientific">Pisum sativum</name>
    <name type="common">Garden pea</name>
    <name type="synonym">Lathyrus oleraceus</name>
    <dbReference type="NCBI Taxonomy" id="3888"/>
    <lineage>
        <taxon>Eukaryota</taxon>
        <taxon>Viridiplantae</taxon>
        <taxon>Streptophyta</taxon>
        <taxon>Embryophyta</taxon>
        <taxon>Tracheophyta</taxon>
        <taxon>Spermatophyta</taxon>
        <taxon>Magnoliopsida</taxon>
        <taxon>eudicotyledons</taxon>
        <taxon>Gunneridae</taxon>
        <taxon>Pentapetalae</taxon>
        <taxon>rosids</taxon>
        <taxon>fabids</taxon>
        <taxon>Fabales</taxon>
        <taxon>Fabaceae</taxon>
        <taxon>Papilionoideae</taxon>
        <taxon>50 kb inversion clade</taxon>
        <taxon>NPAAA clade</taxon>
        <taxon>Hologalegina</taxon>
        <taxon>IRL clade</taxon>
        <taxon>Fabeae</taxon>
        <taxon>Lathyrus</taxon>
    </lineage>
</organism>
<keyword evidence="7 10" id="KW-1133">Transmembrane helix</keyword>
<dbReference type="Proteomes" id="UP001058974">
    <property type="component" value="Chromosome 2"/>
</dbReference>
<keyword evidence="3" id="KW-0813">Transport</keyword>
<dbReference type="Gramene" id="Psat02G0484400-T1">
    <property type="protein sequence ID" value="KAI5439211.1"/>
    <property type="gene ID" value="KIW84_024844"/>
</dbReference>
<dbReference type="AlphaFoldDB" id="A0A9D4YGK6"/>
<feature type="transmembrane region" description="Helical" evidence="10">
    <location>
        <begin position="65"/>
        <end position="87"/>
    </location>
</feature>
<comment type="caution">
    <text evidence="11">The sequence shown here is derived from an EMBL/GenBank/DDBJ whole genome shotgun (WGS) entry which is preliminary data.</text>
</comment>
<dbReference type="EMBL" id="JAMSHJ010000002">
    <property type="protein sequence ID" value="KAI5439211.1"/>
    <property type="molecule type" value="Genomic_DNA"/>
</dbReference>
<evidence type="ECO:0000256" key="5">
    <source>
        <dbReference type="ARBA" id="ARBA00022842"/>
    </source>
</evidence>
<comment type="subcellular location">
    <subcellularLocation>
        <location evidence="1">Endomembrane system</location>
        <topology evidence="1">Multi-pass membrane protein</topology>
    </subcellularLocation>
</comment>
<evidence type="ECO:0000256" key="3">
    <source>
        <dbReference type="ARBA" id="ARBA00022448"/>
    </source>
</evidence>
<evidence type="ECO:0000256" key="6">
    <source>
        <dbReference type="ARBA" id="ARBA00022967"/>
    </source>
</evidence>
<keyword evidence="4 10" id="KW-0812">Transmembrane</keyword>
<keyword evidence="12" id="KW-1185">Reference proteome</keyword>
<keyword evidence="6" id="KW-1278">Translocase</keyword>
<evidence type="ECO:0000256" key="9">
    <source>
        <dbReference type="ARBA" id="ARBA00023136"/>
    </source>
</evidence>